<feature type="coiled-coil region" evidence="2">
    <location>
        <begin position="172"/>
        <end position="203"/>
    </location>
</feature>
<feature type="chain" id="PRO_5046030592" evidence="3">
    <location>
        <begin position="35"/>
        <end position="233"/>
    </location>
</feature>
<protein>
    <submittedName>
        <fullName evidence="5">YSIRK-type signal peptide-containing protein</fullName>
    </submittedName>
</protein>
<dbReference type="PROSITE" id="PS50209">
    <property type="entry name" value="CARD"/>
    <property type="match status" value="1"/>
</dbReference>
<sequence>MKIISRENANTKQKYLSRKLSVGLVSVLCGFAFAFGTQQTNAQVDNISVLRTEIEQKANEAVNNKKISQNDANAIKNASKMMKSEYALKNLLNKLKTPRVTIPAKVKTPEQIKAERLERYKKEVVSLISKTHLDNKTRNMLTDEVNKAQSVEKVREILEKARTQSEEAFTKKEMQNQELFALKEEVRSLLQKLEEKQAISKEDANGVRSALRMMNSKAPVQRIQRMLENVKSK</sequence>
<reference evidence="5 6" key="1">
    <citation type="submission" date="2020-09" db="EMBL/GenBank/DDBJ databases">
        <title>Parvimonas S3374 sp. nov.</title>
        <authorList>
            <person name="Buhl M."/>
        </authorList>
    </citation>
    <scope>NUCLEOTIDE SEQUENCE [LARGE SCALE GENOMIC DNA]</scope>
    <source>
        <strain evidence="5 6">S3374</strain>
    </source>
</reference>
<feature type="domain" description="CARD" evidence="4">
    <location>
        <begin position="150"/>
        <end position="233"/>
    </location>
</feature>
<dbReference type="EMBL" id="JACVDA010000010">
    <property type="protein sequence ID" value="MBK1468539.1"/>
    <property type="molecule type" value="Genomic_DNA"/>
</dbReference>
<feature type="signal peptide" evidence="3">
    <location>
        <begin position="1"/>
        <end position="34"/>
    </location>
</feature>
<dbReference type="InterPro" id="IPR001315">
    <property type="entry name" value="CARD"/>
</dbReference>
<proteinExistence type="predicted"/>
<comment type="caution">
    <text evidence="5">The sequence shown here is derived from an EMBL/GenBank/DDBJ whole genome shotgun (WGS) entry which is preliminary data.</text>
</comment>
<dbReference type="InterPro" id="IPR005877">
    <property type="entry name" value="YSIRK_signal_dom"/>
</dbReference>
<keyword evidence="1 3" id="KW-0732">Signal</keyword>
<evidence type="ECO:0000256" key="1">
    <source>
        <dbReference type="ARBA" id="ARBA00022729"/>
    </source>
</evidence>
<evidence type="ECO:0000256" key="2">
    <source>
        <dbReference type="SAM" id="Coils"/>
    </source>
</evidence>
<evidence type="ECO:0000256" key="3">
    <source>
        <dbReference type="SAM" id="SignalP"/>
    </source>
</evidence>
<keyword evidence="6" id="KW-1185">Reference proteome</keyword>
<dbReference type="NCBIfam" id="TIGR01168">
    <property type="entry name" value="YSIRK_signal"/>
    <property type="match status" value="1"/>
</dbReference>
<evidence type="ECO:0000259" key="4">
    <source>
        <dbReference type="PROSITE" id="PS50209"/>
    </source>
</evidence>
<name>A0ABS1C8V3_9FIRM</name>
<evidence type="ECO:0000313" key="5">
    <source>
        <dbReference type="EMBL" id="MBK1468539.1"/>
    </source>
</evidence>
<evidence type="ECO:0000313" key="6">
    <source>
        <dbReference type="Proteomes" id="UP000823123"/>
    </source>
</evidence>
<keyword evidence="2" id="KW-0175">Coiled coil</keyword>
<organism evidence="5 6">
    <name type="scientific">Parvimonas parva</name>
    <dbReference type="NCBI Taxonomy" id="2769485"/>
    <lineage>
        <taxon>Bacteria</taxon>
        <taxon>Bacillati</taxon>
        <taxon>Bacillota</taxon>
        <taxon>Tissierellia</taxon>
        <taxon>Tissierellales</taxon>
        <taxon>Peptoniphilaceae</taxon>
        <taxon>Parvimonas</taxon>
    </lineage>
</organism>
<accession>A0ABS1C8V3</accession>
<dbReference type="Proteomes" id="UP000823123">
    <property type="component" value="Unassembled WGS sequence"/>
</dbReference>
<gene>
    <name evidence="5" type="ORF">IBJ83_04310</name>
</gene>
<dbReference type="RefSeq" id="WP_201275515.1">
    <property type="nucleotide sequence ID" value="NZ_JACVDA010000010.1"/>
</dbReference>